<comment type="caution">
    <text evidence="3">The sequence shown here is derived from an EMBL/GenBank/DDBJ whole genome shotgun (WGS) entry which is preliminary data.</text>
</comment>
<name>A0ABX1WX70_9BACT</name>
<accession>A0ABX1WX70</accession>
<dbReference type="Gene3D" id="3.40.50.720">
    <property type="entry name" value="NAD(P)-binding Rossmann-like Domain"/>
    <property type="match status" value="1"/>
</dbReference>
<sequence length="241" mass="27125">MKYAFVSGSTKGIGKAIGVKLLKEGYFVLFNYSNSEEASNALRKELNVDFQGRFEILKADLSDVLKIKEVGNQISEILPQIDLLVFNTGLTDRSLYGEIEIENWMKVFNANLNVPFFLMQELKEKMTNGSNIVFIGSMLGNIPHSVSIAYGVSKSAIHSLVQNMVKFLSKDQIRINAIAPGFVDTDWQKDKPDWLRDKIKGKIALNRFAEENEVAELCWHITNNQYLTGQIIQMDGGYCSA</sequence>
<dbReference type="CDD" id="cd05233">
    <property type="entry name" value="SDR_c"/>
    <property type="match status" value="1"/>
</dbReference>
<dbReference type="InterPro" id="IPR036291">
    <property type="entry name" value="NAD(P)-bd_dom_sf"/>
</dbReference>
<reference evidence="3 4" key="1">
    <citation type="submission" date="2018-12" db="EMBL/GenBank/DDBJ databases">
        <title>Marinifilum JC070 sp. nov., a marine bacterium isolated from Yongle Blue Hole in the South China Sea.</title>
        <authorList>
            <person name="Fu T."/>
        </authorList>
    </citation>
    <scope>NUCLEOTIDE SEQUENCE [LARGE SCALE GENOMIC DNA]</scope>
    <source>
        <strain evidence="3 4">JC070</strain>
    </source>
</reference>
<organism evidence="3 4">
    <name type="scientific">Marinifilum caeruleilacunae</name>
    <dbReference type="NCBI Taxonomy" id="2499076"/>
    <lineage>
        <taxon>Bacteria</taxon>
        <taxon>Pseudomonadati</taxon>
        <taxon>Bacteroidota</taxon>
        <taxon>Bacteroidia</taxon>
        <taxon>Marinilabiliales</taxon>
        <taxon>Marinifilaceae</taxon>
    </lineage>
</organism>
<dbReference type="RefSeq" id="WP_171595919.1">
    <property type="nucleotide sequence ID" value="NZ_RZNH01000020.1"/>
</dbReference>
<comment type="similarity">
    <text evidence="1">Belongs to the short-chain dehydrogenases/reductases (SDR) family.</text>
</comment>
<evidence type="ECO:0000313" key="4">
    <source>
        <dbReference type="Proteomes" id="UP000732105"/>
    </source>
</evidence>
<dbReference type="Pfam" id="PF00106">
    <property type="entry name" value="adh_short"/>
    <property type="match status" value="1"/>
</dbReference>
<dbReference type="InterPro" id="IPR002347">
    <property type="entry name" value="SDR_fam"/>
</dbReference>
<dbReference type="SUPFAM" id="SSF51735">
    <property type="entry name" value="NAD(P)-binding Rossmann-fold domains"/>
    <property type="match status" value="1"/>
</dbReference>
<proteinExistence type="inferred from homology"/>
<gene>
    <name evidence="3" type="ORF">ELS83_12525</name>
</gene>
<dbReference type="Proteomes" id="UP000732105">
    <property type="component" value="Unassembled WGS sequence"/>
</dbReference>
<keyword evidence="4" id="KW-1185">Reference proteome</keyword>
<evidence type="ECO:0000313" key="3">
    <source>
        <dbReference type="EMBL" id="NOU60647.1"/>
    </source>
</evidence>
<dbReference type="PRINTS" id="PR00081">
    <property type="entry name" value="GDHRDH"/>
</dbReference>
<protein>
    <submittedName>
        <fullName evidence="3">SDR family oxidoreductase</fullName>
    </submittedName>
</protein>
<evidence type="ECO:0000256" key="1">
    <source>
        <dbReference type="ARBA" id="ARBA00006484"/>
    </source>
</evidence>
<evidence type="ECO:0000256" key="2">
    <source>
        <dbReference type="ARBA" id="ARBA00023002"/>
    </source>
</evidence>
<dbReference type="PANTHER" id="PTHR43639">
    <property type="entry name" value="OXIDOREDUCTASE, SHORT-CHAIN DEHYDROGENASE/REDUCTASE FAMILY (AFU_ORTHOLOGUE AFUA_5G02870)"/>
    <property type="match status" value="1"/>
</dbReference>
<dbReference type="EMBL" id="RZNH01000020">
    <property type="protein sequence ID" value="NOU60647.1"/>
    <property type="molecule type" value="Genomic_DNA"/>
</dbReference>
<keyword evidence="2" id="KW-0560">Oxidoreductase</keyword>
<dbReference type="PANTHER" id="PTHR43639:SF1">
    <property type="entry name" value="SHORT-CHAIN DEHYDROGENASE_REDUCTASE FAMILY PROTEIN"/>
    <property type="match status" value="1"/>
</dbReference>